<reference evidence="2" key="1">
    <citation type="journal article" date="2013" name="Science">
        <title>The Amborella genome and the evolution of flowering plants.</title>
        <authorList>
            <consortium name="Amborella Genome Project"/>
        </authorList>
    </citation>
    <scope>NUCLEOTIDE SEQUENCE [LARGE SCALE GENOMIC DNA]</scope>
</reference>
<name>W1PAF3_AMBTC</name>
<keyword evidence="2" id="KW-1185">Reference proteome</keyword>
<proteinExistence type="predicted"/>
<dbReference type="HOGENOM" id="CLU_194038_0_0_1"/>
<dbReference type="EMBL" id="KI394195">
    <property type="protein sequence ID" value="ERN04581.1"/>
    <property type="molecule type" value="Genomic_DNA"/>
</dbReference>
<gene>
    <name evidence="1" type="ORF">AMTR_s00075p00083870</name>
</gene>
<dbReference type="AlphaFoldDB" id="W1PAF3"/>
<accession>W1PAF3</accession>
<evidence type="ECO:0000313" key="1">
    <source>
        <dbReference type="EMBL" id="ERN04581.1"/>
    </source>
</evidence>
<sequence length="97" mass="11038">MGRLMNDMKAFSESLTARLESLQEDRVLIKRALGNPSGGSDSCVVRVSKPRVFKGQRDSKVVENFLWDMEQYFEAAHAQEKDRVAICAMYLPRDAKL</sequence>
<evidence type="ECO:0000313" key="2">
    <source>
        <dbReference type="Proteomes" id="UP000017836"/>
    </source>
</evidence>
<protein>
    <submittedName>
        <fullName evidence="1">Uncharacterized protein</fullName>
    </submittedName>
</protein>
<dbReference type="Proteomes" id="UP000017836">
    <property type="component" value="Unassembled WGS sequence"/>
</dbReference>
<organism evidence="1 2">
    <name type="scientific">Amborella trichopoda</name>
    <dbReference type="NCBI Taxonomy" id="13333"/>
    <lineage>
        <taxon>Eukaryota</taxon>
        <taxon>Viridiplantae</taxon>
        <taxon>Streptophyta</taxon>
        <taxon>Embryophyta</taxon>
        <taxon>Tracheophyta</taxon>
        <taxon>Spermatophyta</taxon>
        <taxon>Magnoliopsida</taxon>
        <taxon>Amborellales</taxon>
        <taxon>Amborellaceae</taxon>
        <taxon>Amborella</taxon>
    </lineage>
</organism>
<dbReference type="Gramene" id="ERN04581">
    <property type="protein sequence ID" value="ERN04581"/>
    <property type="gene ID" value="AMTR_s00075p00083870"/>
</dbReference>